<proteinExistence type="predicted"/>
<dbReference type="WBParaSite" id="ECPE_0001477201-mRNA-1">
    <property type="protein sequence ID" value="ECPE_0001477201-mRNA-1"/>
    <property type="gene ID" value="ECPE_0001477201"/>
</dbReference>
<dbReference type="Pfam" id="PF03564">
    <property type="entry name" value="DUF1759"/>
    <property type="match status" value="1"/>
</dbReference>
<organism evidence="3">
    <name type="scientific">Echinostoma caproni</name>
    <dbReference type="NCBI Taxonomy" id="27848"/>
    <lineage>
        <taxon>Eukaryota</taxon>
        <taxon>Metazoa</taxon>
        <taxon>Spiralia</taxon>
        <taxon>Lophotrochozoa</taxon>
        <taxon>Platyhelminthes</taxon>
        <taxon>Trematoda</taxon>
        <taxon>Digenea</taxon>
        <taxon>Plagiorchiida</taxon>
        <taxon>Echinostomata</taxon>
        <taxon>Echinostomatoidea</taxon>
        <taxon>Echinostomatidae</taxon>
        <taxon>Echinostoma</taxon>
    </lineage>
</organism>
<dbReference type="Pfam" id="PF05380">
    <property type="entry name" value="Peptidase_A17"/>
    <property type="match status" value="1"/>
</dbReference>
<dbReference type="InterPro" id="IPR005312">
    <property type="entry name" value="DUF1759"/>
</dbReference>
<accession>A0A183B697</accession>
<dbReference type="AlphaFoldDB" id="A0A183B697"/>
<reference evidence="1 2" key="2">
    <citation type="submission" date="2018-11" db="EMBL/GenBank/DDBJ databases">
        <authorList>
            <consortium name="Pathogen Informatics"/>
        </authorList>
    </citation>
    <scope>NUCLEOTIDE SEQUENCE [LARGE SCALE GENOMIC DNA]</scope>
    <source>
        <strain evidence="1 2">Egypt</strain>
    </source>
</reference>
<sequence>MKPLCEAAVQSEMEYQQGSAACQMPEFQTLDGSATTSRSPVTSRGTDNFGNTLINLPKRDLVTFEGDPARYWLFMRCFEANVLKSTTDPTIRLSNLVQYCSGEAKRAIESCLKLDLEEEFTEALNILRKRFGRPLMIARTHIDALMDGTAIRQNVFATLSRLAGELRTCYTTLRQLKYESDINASRTVGAIVRRLPTHAQFKWAEHAARCMRANREPQFLDLIEFVEETADVMDTFLSFAQRPTTGTSTIVDKVGNSRPRGSSAHILATSGSKRSYLTCSCCSGHHYLDECDRFCQYGVHERLKMCRENRLCILCLKSNHDRNSCRSRKSCGLNQCRAAHHPLLHTNLDDQRTKPNDPEATCYTLKHSDRSQVALGVVPVIVSGPGGQVQTVALLDNGSDTSLVDSELLLEIGAQGKVESLKISTVTGCGVFQSQRLDLNVQAMGAKETIPLQGVRSVQKFPELVRGSKAKVQMGCWEHLSDLQLPEVTGKAIADNAEKFPKHVIDLANECFYVDDCLFSVDTEEEAIGLIDNLKAITYSGGFRLVKWVSNEECVLRPLPPEELRSPESQHRIQYGCLESALGVVWNITDDSIQFDLKEFEGSPTRRKILSFAASVYDPLGILAPVLLNPKLLLQDLVRQKLEWDGQLSEEENNRWTRWLQELKELSRVSIPRCLTPKGFRRVALQLHCFSDASEVAYGAVYLRCVGENGKVICRLVLGKARVTPIRIVFIPRLELTTAFLSTRLATQVVEEMHLECPVIFWTDSMIVLQLLRCLTRRFPTYVANRVYMIHQCSRPDQWRYVMSKQNPLT</sequence>
<dbReference type="Proteomes" id="UP000272942">
    <property type="component" value="Unassembled WGS sequence"/>
</dbReference>
<dbReference type="EMBL" id="UZAN01058379">
    <property type="protein sequence ID" value="VDP92004.1"/>
    <property type="molecule type" value="Genomic_DNA"/>
</dbReference>
<dbReference type="InterPro" id="IPR008042">
    <property type="entry name" value="Retrotrans_Pao"/>
</dbReference>
<dbReference type="PANTHER" id="PTHR47331">
    <property type="entry name" value="PHD-TYPE DOMAIN-CONTAINING PROTEIN"/>
    <property type="match status" value="1"/>
</dbReference>
<protein>
    <submittedName>
        <fullName evidence="3">DUF1758 domain-containing protein</fullName>
    </submittedName>
</protein>
<reference evidence="3" key="1">
    <citation type="submission" date="2016-06" db="UniProtKB">
        <authorList>
            <consortium name="WormBaseParasite"/>
        </authorList>
    </citation>
    <scope>IDENTIFICATION</scope>
</reference>
<evidence type="ECO:0000313" key="1">
    <source>
        <dbReference type="EMBL" id="VDP92004.1"/>
    </source>
</evidence>
<gene>
    <name evidence="1" type="ORF">ECPE_LOCUS14732</name>
</gene>
<evidence type="ECO:0000313" key="3">
    <source>
        <dbReference type="WBParaSite" id="ECPE_0001477201-mRNA-1"/>
    </source>
</evidence>
<keyword evidence="2" id="KW-1185">Reference proteome</keyword>
<evidence type="ECO:0000313" key="2">
    <source>
        <dbReference type="Proteomes" id="UP000272942"/>
    </source>
</evidence>
<name>A0A183B697_9TREM</name>
<dbReference type="OrthoDB" id="6283219at2759"/>